<gene>
    <name evidence="2" type="ORF">TKK_016459</name>
</gene>
<feature type="region of interest" description="Disordered" evidence="1">
    <location>
        <begin position="193"/>
        <end position="226"/>
    </location>
</feature>
<comment type="caution">
    <text evidence="2">The sequence shown here is derived from an EMBL/GenBank/DDBJ whole genome shotgun (WGS) entry which is preliminary data.</text>
</comment>
<proteinExistence type="predicted"/>
<keyword evidence="3" id="KW-1185">Reference proteome</keyword>
<feature type="region of interest" description="Disordered" evidence="1">
    <location>
        <begin position="300"/>
        <end position="370"/>
    </location>
</feature>
<feature type="compositionally biased region" description="Polar residues" evidence="1">
    <location>
        <begin position="203"/>
        <end position="220"/>
    </location>
</feature>
<evidence type="ECO:0000256" key="1">
    <source>
        <dbReference type="SAM" id="MobiDB-lite"/>
    </source>
</evidence>
<feature type="compositionally biased region" description="Acidic residues" evidence="1">
    <location>
        <begin position="343"/>
        <end position="365"/>
    </location>
</feature>
<dbReference type="AlphaFoldDB" id="A0ABD2W7A9"/>
<reference evidence="2 3" key="1">
    <citation type="journal article" date="2024" name="bioRxiv">
        <title>A reference genome for Trichogramma kaykai: A tiny desert-dwelling parasitoid wasp with competing sex-ratio distorters.</title>
        <authorList>
            <person name="Culotta J."/>
            <person name="Lindsey A.R."/>
        </authorList>
    </citation>
    <scope>NUCLEOTIDE SEQUENCE [LARGE SCALE GENOMIC DNA]</scope>
    <source>
        <strain evidence="2 3">KSX58</strain>
    </source>
</reference>
<organism evidence="2 3">
    <name type="scientific">Trichogramma kaykai</name>
    <dbReference type="NCBI Taxonomy" id="54128"/>
    <lineage>
        <taxon>Eukaryota</taxon>
        <taxon>Metazoa</taxon>
        <taxon>Ecdysozoa</taxon>
        <taxon>Arthropoda</taxon>
        <taxon>Hexapoda</taxon>
        <taxon>Insecta</taxon>
        <taxon>Pterygota</taxon>
        <taxon>Neoptera</taxon>
        <taxon>Endopterygota</taxon>
        <taxon>Hymenoptera</taxon>
        <taxon>Apocrita</taxon>
        <taxon>Proctotrupomorpha</taxon>
        <taxon>Chalcidoidea</taxon>
        <taxon>Trichogrammatidae</taxon>
        <taxon>Trichogramma</taxon>
    </lineage>
</organism>
<evidence type="ECO:0000313" key="2">
    <source>
        <dbReference type="EMBL" id="KAL3388452.1"/>
    </source>
</evidence>
<evidence type="ECO:0000313" key="3">
    <source>
        <dbReference type="Proteomes" id="UP001627154"/>
    </source>
</evidence>
<name>A0ABD2W7A9_9HYME</name>
<protein>
    <submittedName>
        <fullName evidence="2">Uncharacterized protein</fullName>
    </submittedName>
</protein>
<feature type="region of interest" description="Disordered" evidence="1">
    <location>
        <begin position="469"/>
        <end position="511"/>
    </location>
</feature>
<dbReference type="EMBL" id="JBJJXI010000133">
    <property type="protein sequence ID" value="KAL3388452.1"/>
    <property type="molecule type" value="Genomic_DNA"/>
</dbReference>
<accession>A0ABD2W7A9</accession>
<sequence length="541" mass="60708">MFNACVKENKLINLQNIDISDLKINGGKAEIVGDLKIDGENAKIIDNLIINVDKVADVDRDKLKTNDLKYKNENAEIVGDLKIDDENAEVINKLIISSVNEREKKLTVGINEINTENDKLEMVDIGKNKLEIVGIDNGKLNTANVENDKYKNVKDEIDILDYSCNEVLIVDEDCLSRNPITENINVMTRAQKAKNPVEENDESNSVNTELNSEKVSNNDKLNVDDLDSMNIDKGAVKVSIPETCKPNIDAKNLENTSAKTFDQEIRDISDDNPEAGKERVEIEIKKGVETRSKARRALAAAKEQVEVAQKADKRDSETDNRDNASTDELNSESGKDNGNESNVYDDIDSDEEGEEMTDVEEQLENEPEKSGEIIVKCKDKLFMRKDHYLVFIDSRGKPCDDGSKQLLIHSMLPKFSGGKPGDILIHKKNNKFKFGIVVRGESNESSPEIMKNIESELERTGREVRWGKGMNLSDVNRPRSEESALLPGVSRPVQSSRKSQTSRSYKKKKKLLKSSSKVIENDYFPATAQSEKSDFRATVYE</sequence>
<dbReference type="Proteomes" id="UP001627154">
    <property type="component" value="Unassembled WGS sequence"/>
</dbReference>
<feature type="compositionally biased region" description="Basic and acidic residues" evidence="1">
    <location>
        <begin position="303"/>
        <end position="324"/>
    </location>
</feature>
<feature type="compositionally biased region" description="Low complexity" evidence="1">
    <location>
        <begin position="494"/>
        <end position="503"/>
    </location>
</feature>